<keyword evidence="3" id="KW-1185">Reference proteome</keyword>
<feature type="compositionally biased region" description="Pro residues" evidence="1">
    <location>
        <begin position="358"/>
        <end position="372"/>
    </location>
</feature>
<evidence type="ECO:0000313" key="3">
    <source>
        <dbReference type="Proteomes" id="UP000815325"/>
    </source>
</evidence>
<evidence type="ECO:0000313" key="2">
    <source>
        <dbReference type="EMBL" id="KAF5836802.1"/>
    </source>
</evidence>
<feature type="region of interest" description="Disordered" evidence="1">
    <location>
        <begin position="187"/>
        <end position="208"/>
    </location>
</feature>
<feature type="compositionally biased region" description="Low complexity" evidence="1">
    <location>
        <begin position="451"/>
        <end position="462"/>
    </location>
</feature>
<feature type="region of interest" description="Disordered" evidence="1">
    <location>
        <begin position="67"/>
        <end position="106"/>
    </location>
</feature>
<reference evidence="2" key="1">
    <citation type="submission" date="2017-08" db="EMBL/GenBank/DDBJ databases">
        <authorList>
            <person name="Polle J.E."/>
            <person name="Barry K."/>
            <person name="Cushman J."/>
            <person name="Schmutz J."/>
            <person name="Tran D."/>
            <person name="Hathwaick L.T."/>
            <person name="Yim W.C."/>
            <person name="Jenkins J."/>
            <person name="Mckie-Krisberg Z.M."/>
            <person name="Prochnik S."/>
            <person name="Lindquist E."/>
            <person name="Dockter R.B."/>
            <person name="Adam C."/>
            <person name="Molina H."/>
            <person name="Bunkerborg J."/>
            <person name="Jin E."/>
            <person name="Buchheim M."/>
            <person name="Magnuson J."/>
        </authorList>
    </citation>
    <scope>NUCLEOTIDE SEQUENCE</scope>
    <source>
        <strain evidence="2">CCAP 19/18</strain>
    </source>
</reference>
<organism evidence="2 3">
    <name type="scientific">Dunaliella salina</name>
    <name type="common">Green alga</name>
    <name type="synonym">Protococcus salinus</name>
    <dbReference type="NCBI Taxonomy" id="3046"/>
    <lineage>
        <taxon>Eukaryota</taxon>
        <taxon>Viridiplantae</taxon>
        <taxon>Chlorophyta</taxon>
        <taxon>core chlorophytes</taxon>
        <taxon>Chlorophyceae</taxon>
        <taxon>CS clade</taxon>
        <taxon>Chlamydomonadales</taxon>
        <taxon>Dunaliellaceae</taxon>
        <taxon>Dunaliella</taxon>
    </lineage>
</organism>
<feature type="compositionally biased region" description="Low complexity" evidence="1">
    <location>
        <begin position="373"/>
        <end position="383"/>
    </location>
</feature>
<proteinExistence type="predicted"/>
<accession>A0ABQ7GQC4</accession>
<dbReference type="Proteomes" id="UP000815325">
    <property type="component" value="Unassembled WGS sequence"/>
</dbReference>
<sequence length="681" mass="71673">MDPQLRAPGVRPSASSSRPSSHPRPESAQHPHQRAAPNTDLLAPLRMNLALQCTSGGADVCSRTLQTNPSLSSAPSICPPPQAASLPAESPSPSPTKHRPAGSAGPVFDVPPFMSEPHVKVAHFASGLQSASSVPHSSASVGPGGLAQMAHAQEQPWPFHHPCQPQIHHHHQQQQQQQQQLGYRQGILPSAPLPGHPPAPGSPTTAAAKAVATARALLAADSVTGRAGERANSRGALFGASASSSSATEAAVPPMCGRDSGLRDDCGCMCASMKAGISDEPQQHPVSGHLSGAAAQAAATSLYACAPGAMATEDASFEKVHMLLSSIQMLGASIPPSNVPLAPQSPHLVLPSSSLATPGPPGAPLLSMPPRPRSSASHALSRSPQPPTLVSKHPEGEALNYTPRPFSPTLPLSRAPLRSPPARPPLRTQIPSFPPKAWPGNDPALPQRMPQEQTQQQQQQQQQLKQLKQQQQQAVLQEALSVVPSMQEACLVLDMLPGCVDTMHPDLRSQIMGLGLNAGHGAAPLSDVLSCLPPNLLRLKAVCRVLPSLSGHATFQELSKLAGKLREVKADLNQGKAYDAALRLGLPKAKLKKLRPAGDGSAGSEFSQQLLMALETRLRAKLALSALKHKASKARTTDLLLRQASAASMAPQQHAVLLVWCELAAERRACRRTVQQHCCRR</sequence>
<name>A0ABQ7GQC4_DUNSA</name>
<protein>
    <submittedName>
        <fullName evidence="2">Uncharacterized protein</fullName>
    </submittedName>
</protein>
<feature type="region of interest" description="Disordered" evidence="1">
    <location>
        <begin position="1"/>
        <end position="43"/>
    </location>
</feature>
<feature type="compositionally biased region" description="Low complexity" evidence="1">
    <location>
        <begin position="1"/>
        <end position="20"/>
    </location>
</feature>
<feature type="compositionally biased region" description="Pro residues" evidence="1">
    <location>
        <begin position="191"/>
        <end position="201"/>
    </location>
</feature>
<gene>
    <name evidence="2" type="ORF">DUNSADRAFT_5381</name>
</gene>
<comment type="caution">
    <text evidence="2">The sequence shown here is derived from an EMBL/GenBank/DDBJ whole genome shotgun (WGS) entry which is preliminary data.</text>
</comment>
<dbReference type="EMBL" id="MU069642">
    <property type="protein sequence ID" value="KAF5836802.1"/>
    <property type="molecule type" value="Genomic_DNA"/>
</dbReference>
<feature type="region of interest" description="Disordered" evidence="1">
    <location>
        <begin position="350"/>
        <end position="462"/>
    </location>
</feature>
<evidence type="ECO:0000256" key="1">
    <source>
        <dbReference type="SAM" id="MobiDB-lite"/>
    </source>
</evidence>